<dbReference type="Gene3D" id="3.90.230.10">
    <property type="entry name" value="Creatinase/methionine aminopeptidase superfamily"/>
    <property type="match status" value="1"/>
</dbReference>
<sequence>MAEIEEDEEMHTIAEDIVVTKYKMAGDLINDVLKRLLEKCIPGARILDLCELGDRLIQEETAKVFKKEKEMKKGVAFPTCISRNNCICHFSPLRSDGCQPELADGDLVKIDLGAHIDGFAACVAHSFVIGASAAAPATGRKADAMLAAHYVAEACMRLLKPGGTNTEVADTAQKIASAYKCTMVENMQCHLAKQHVVEADKSVVWNPDETVKKAVEKCEFDVHEVWNVDVLVSTGDGKAKERDTKTTVFRKKETVYSLKMKASRQFFSEMNAKFQAYPFSLRSFEDENKARMGVVECVKHSLVEPLTVYWEKDAEFVAQFKFTLLLMPNGQMRITGLPFDTAAYKSDNKIEDAELLKVITGALNKKAQKKKAKKKAAGDLASAVESVKISG</sequence>
<feature type="domain" description="Peptidase M24" evidence="2">
    <location>
        <begin position="22"/>
        <end position="180"/>
    </location>
</feature>
<evidence type="ECO:0000313" key="4">
    <source>
        <dbReference type="WBParaSite" id="maker-uti_cns_0004482-snap-gene-0.41-mRNA-1"/>
    </source>
</evidence>
<name>A0A1I8H4T2_9PLAT</name>
<comment type="similarity">
    <text evidence="1">Belongs to the peptidase M24 family.</text>
</comment>
<dbReference type="PANTHER" id="PTHR10804">
    <property type="entry name" value="PROTEASE FAMILY M24 METHIONYL AMINOPEPTIDASE, AMINOPEPTIDASE P"/>
    <property type="match status" value="1"/>
</dbReference>
<dbReference type="InterPro" id="IPR000994">
    <property type="entry name" value="Pept_M24"/>
</dbReference>
<dbReference type="InterPro" id="IPR047113">
    <property type="entry name" value="PA2G4/ARX1"/>
</dbReference>
<reference evidence="4" key="1">
    <citation type="submission" date="2016-11" db="UniProtKB">
        <authorList>
            <consortium name="WormBaseParasite"/>
        </authorList>
    </citation>
    <scope>IDENTIFICATION</scope>
</reference>
<dbReference type="CDD" id="cd01089">
    <property type="entry name" value="PA2G4-like"/>
    <property type="match status" value="1"/>
</dbReference>
<dbReference type="Gene3D" id="1.10.10.10">
    <property type="entry name" value="Winged helix-like DNA-binding domain superfamily/Winged helix DNA-binding domain"/>
    <property type="match status" value="1"/>
</dbReference>
<dbReference type="Pfam" id="PF00557">
    <property type="entry name" value="Peptidase_M24"/>
    <property type="match status" value="1"/>
</dbReference>
<evidence type="ECO:0000259" key="2">
    <source>
        <dbReference type="Pfam" id="PF00557"/>
    </source>
</evidence>
<dbReference type="PANTHER" id="PTHR10804:SF11">
    <property type="entry name" value="PROLIFERATION-ASSOCIATED PROTEIN 2G4"/>
    <property type="match status" value="1"/>
</dbReference>
<dbReference type="WBParaSite" id="maker-uti_cns_0004482-snap-gene-0.41-mRNA-1">
    <property type="protein sequence ID" value="maker-uti_cns_0004482-snap-gene-0.41-mRNA-1"/>
    <property type="gene ID" value="maker-uti_cns_0004482-snap-gene-0.41"/>
</dbReference>
<dbReference type="InterPro" id="IPR036390">
    <property type="entry name" value="WH_DNA-bd_sf"/>
</dbReference>
<dbReference type="InterPro" id="IPR004545">
    <property type="entry name" value="PA2G4"/>
</dbReference>
<evidence type="ECO:0000256" key="1">
    <source>
        <dbReference type="ARBA" id="ARBA00007319"/>
    </source>
</evidence>
<dbReference type="Proteomes" id="UP000095280">
    <property type="component" value="Unplaced"/>
</dbReference>
<dbReference type="SUPFAM" id="SSF46785">
    <property type="entry name" value="Winged helix' DNA-binding domain"/>
    <property type="match status" value="1"/>
</dbReference>
<proteinExistence type="inferred from homology"/>
<dbReference type="NCBIfam" id="TIGR00495">
    <property type="entry name" value="crvDNA_42K"/>
    <property type="match status" value="1"/>
</dbReference>
<protein>
    <submittedName>
        <fullName evidence="4">Peptidase_M24 domain-containing protein</fullName>
    </submittedName>
</protein>
<dbReference type="SUPFAM" id="SSF55920">
    <property type="entry name" value="Creatinase/aminopeptidase"/>
    <property type="match status" value="1"/>
</dbReference>
<dbReference type="AlphaFoldDB" id="A0A1I8H4T2"/>
<evidence type="ECO:0000313" key="3">
    <source>
        <dbReference type="Proteomes" id="UP000095280"/>
    </source>
</evidence>
<accession>A0A1I8H4T2</accession>
<keyword evidence="3" id="KW-1185">Reference proteome</keyword>
<dbReference type="InterPro" id="IPR036388">
    <property type="entry name" value="WH-like_DNA-bd_sf"/>
</dbReference>
<dbReference type="FunFam" id="1.10.10.10:FF:000029">
    <property type="entry name" value="Proliferation-associated 2G4, a"/>
    <property type="match status" value="1"/>
</dbReference>
<dbReference type="InterPro" id="IPR036005">
    <property type="entry name" value="Creatinase/aminopeptidase-like"/>
</dbReference>
<organism evidence="3 4">
    <name type="scientific">Macrostomum lignano</name>
    <dbReference type="NCBI Taxonomy" id="282301"/>
    <lineage>
        <taxon>Eukaryota</taxon>
        <taxon>Metazoa</taxon>
        <taxon>Spiralia</taxon>
        <taxon>Lophotrochozoa</taxon>
        <taxon>Platyhelminthes</taxon>
        <taxon>Rhabditophora</taxon>
        <taxon>Macrostomorpha</taxon>
        <taxon>Macrostomida</taxon>
        <taxon>Macrostomidae</taxon>
        <taxon>Macrostomum</taxon>
    </lineage>
</organism>